<dbReference type="InterPro" id="IPR011006">
    <property type="entry name" value="CheY-like_superfamily"/>
</dbReference>
<evidence type="ECO:0000259" key="11">
    <source>
        <dbReference type="PROSITE" id="PS51755"/>
    </source>
</evidence>
<sequence>MRILLVEDDPMIGEAVHAALKDASYATDWVTDGVRALTAFAAQPYDLVLLDLGLPGRDGLDVLAAIRAKDASAPLLIVTARDGLDDRLAGLDGGADDYIVKPFEMAELLARIRVAIRRRAGSAAPLLSNGIVSLDPATREAAVDGQAPVPLSNREFSLLRALLVRPGAILSRRELEDRLYGWGEEVESNAVEFLIHSLRRKLGSTVIKNVRGAGWMVSRSA</sequence>
<evidence type="ECO:0000256" key="7">
    <source>
        <dbReference type="ARBA" id="ARBA00023163"/>
    </source>
</evidence>
<dbReference type="Proteomes" id="UP000664048">
    <property type="component" value="Unassembled WGS sequence"/>
</dbReference>
<evidence type="ECO:0000256" key="4">
    <source>
        <dbReference type="ARBA" id="ARBA00023012"/>
    </source>
</evidence>
<evidence type="ECO:0000313" key="12">
    <source>
        <dbReference type="EMBL" id="MBK1930460.1"/>
    </source>
</evidence>
<evidence type="ECO:0000313" key="17">
    <source>
        <dbReference type="Proteomes" id="UP000269271"/>
    </source>
</evidence>
<feature type="domain" description="Response regulatory" evidence="10">
    <location>
        <begin position="2"/>
        <end position="116"/>
    </location>
</feature>
<evidence type="ECO:0000256" key="3">
    <source>
        <dbReference type="ARBA" id="ARBA00022553"/>
    </source>
</evidence>
<dbReference type="RefSeq" id="WP_039357951.1">
    <property type="nucleotide sequence ID" value="NZ_AP018358.1"/>
</dbReference>
<dbReference type="EMBL" id="JAGEMX010000003">
    <property type="protein sequence ID" value="MBO1829966.1"/>
    <property type="molecule type" value="Genomic_DNA"/>
</dbReference>
<dbReference type="PROSITE" id="PS51755">
    <property type="entry name" value="OMPR_PHOB"/>
    <property type="match status" value="1"/>
</dbReference>
<evidence type="ECO:0000256" key="9">
    <source>
        <dbReference type="PROSITE-ProRule" id="PRU01091"/>
    </source>
</evidence>
<dbReference type="Proteomes" id="UP000611459">
    <property type="component" value="Unassembled WGS sequence"/>
</dbReference>
<keyword evidence="7" id="KW-0804">Transcription</keyword>
<dbReference type="Gene3D" id="3.40.50.2300">
    <property type="match status" value="1"/>
</dbReference>
<dbReference type="KEGG" id="bcon:NL30_14230"/>
<dbReference type="SMART" id="SM00862">
    <property type="entry name" value="Trans_reg_C"/>
    <property type="match status" value="1"/>
</dbReference>
<keyword evidence="2" id="KW-0963">Cytoplasm</keyword>
<feature type="DNA-binding region" description="OmpR/PhoB-type" evidence="9">
    <location>
        <begin position="124"/>
        <end position="219"/>
    </location>
</feature>
<evidence type="ECO:0000256" key="8">
    <source>
        <dbReference type="PROSITE-ProRule" id="PRU00169"/>
    </source>
</evidence>
<dbReference type="Proteomes" id="UP001220209">
    <property type="component" value="Chromosome 1"/>
</dbReference>
<dbReference type="EMBL" id="QTQX01000005">
    <property type="protein sequence ID" value="RQT32293.1"/>
    <property type="molecule type" value="Genomic_DNA"/>
</dbReference>
<dbReference type="EMBL" id="JAUJQS010000003">
    <property type="protein sequence ID" value="MDN7564113.1"/>
    <property type="molecule type" value="Genomic_DNA"/>
</dbReference>
<dbReference type="InterPro" id="IPR016032">
    <property type="entry name" value="Sig_transdc_resp-reg_C-effctor"/>
</dbReference>
<evidence type="ECO:0000313" key="15">
    <source>
        <dbReference type="EMBL" id="RQT32293.1"/>
    </source>
</evidence>
<dbReference type="GO" id="GO:0000976">
    <property type="term" value="F:transcription cis-regulatory region binding"/>
    <property type="evidence" value="ECO:0007669"/>
    <property type="project" value="TreeGrafter"/>
</dbReference>
<evidence type="ECO:0000313" key="13">
    <source>
        <dbReference type="EMBL" id="MBO1829966.1"/>
    </source>
</evidence>
<reference evidence="16 19" key="4">
    <citation type="submission" date="2021-12" db="EMBL/GenBank/DDBJ databases">
        <title>Genomic and phenotypic characterization of three Burkholderia contaminans isolates recovered from different sources.</title>
        <authorList>
            <person name="Lopez De Volder A."/>
            <person name="Fan Y."/>
            <person name="Nunvar J."/>
            <person name="Herrera T."/>
            <person name="Timp W."/>
            <person name="Degrossi J."/>
        </authorList>
    </citation>
    <scope>NUCLEOTIDE SEQUENCE [LARGE SCALE GENOMIC DNA]</scope>
    <source>
        <strain evidence="16 19">LMG 23361</strain>
    </source>
</reference>
<keyword evidence="4" id="KW-0902">Two-component regulatory system</keyword>
<dbReference type="Gene3D" id="6.10.250.690">
    <property type="match status" value="1"/>
</dbReference>
<dbReference type="EMBL" id="CP090640">
    <property type="protein sequence ID" value="WFN16869.1"/>
    <property type="molecule type" value="Genomic_DNA"/>
</dbReference>
<dbReference type="EMBL" id="JAENIB010000003">
    <property type="protein sequence ID" value="MBK1930460.1"/>
    <property type="molecule type" value="Genomic_DNA"/>
</dbReference>
<comment type="subcellular location">
    <subcellularLocation>
        <location evidence="1">Cytoplasm</location>
    </subcellularLocation>
</comment>
<evidence type="ECO:0000256" key="6">
    <source>
        <dbReference type="ARBA" id="ARBA00023125"/>
    </source>
</evidence>
<evidence type="ECO:0000256" key="5">
    <source>
        <dbReference type="ARBA" id="ARBA00023015"/>
    </source>
</evidence>
<dbReference type="InterPro" id="IPR001789">
    <property type="entry name" value="Sig_transdc_resp-reg_receiver"/>
</dbReference>
<evidence type="ECO:0000259" key="10">
    <source>
        <dbReference type="PROSITE" id="PS50110"/>
    </source>
</evidence>
<dbReference type="InterPro" id="IPR039420">
    <property type="entry name" value="WalR-like"/>
</dbReference>
<accession>A0A0G3YU76</accession>
<dbReference type="GeneID" id="93191929"/>
<dbReference type="InterPro" id="IPR001867">
    <property type="entry name" value="OmpR/PhoB-type_DNA-bd"/>
</dbReference>
<feature type="domain" description="OmpR/PhoB-type" evidence="11">
    <location>
        <begin position="124"/>
        <end position="219"/>
    </location>
</feature>
<dbReference type="GO" id="GO:0006355">
    <property type="term" value="P:regulation of DNA-templated transcription"/>
    <property type="evidence" value="ECO:0007669"/>
    <property type="project" value="InterPro"/>
</dbReference>
<dbReference type="SUPFAM" id="SSF46894">
    <property type="entry name" value="C-terminal effector domain of the bipartite response regulators"/>
    <property type="match status" value="1"/>
</dbReference>
<dbReference type="PANTHER" id="PTHR48111">
    <property type="entry name" value="REGULATOR OF RPOS"/>
    <property type="match status" value="1"/>
</dbReference>
<keyword evidence="18" id="KW-1185">Reference proteome</keyword>
<protein>
    <submittedName>
        <fullName evidence="15">DNA-binding response regulator</fullName>
    </submittedName>
    <submittedName>
        <fullName evidence="12">Response regulator transcription factor</fullName>
    </submittedName>
</protein>
<dbReference type="GO" id="GO:0005829">
    <property type="term" value="C:cytosol"/>
    <property type="evidence" value="ECO:0007669"/>
    <property type="project" value="TreeGrafter"/>
</dbReference>
<evidence type="ECO:0000313" key="14">
    <source>
        <dbReference type="EMBL" id="MDN7564113.1"/>
    </source>
</evidence>
<evidence type="ECO:0000256" key="2">
    <source>
        <dbReference type="ARBA" id="ARBA00022490"/>
    </source>
</evidence>
<dbReference type="OrthoDB" id="9802426at2"/>
<dbReference type="Pfam" id="PF00072">
    <property type="entry name" value="Response_reg"/>
    <property type="match status" value="1"/>
</dbReference>
<evidence type="ECO:0000313" key="18">
    <source>
        <dbReference type="Proteomes" id="UP000664048"/>
    </source>
</evidence>
<dbReference type="GO" id="GO:0000156">
    <property type="term" value="F:phosphorelay response regulator activity"/>
    <property type="evidence" value="ECO:0007669"/>
    <property type="project" value="TreeGrafter"/>
</dbReference>
<proteinExistence type="predicted"/>
<gene>
    <name evidence="15" type="ORF">DF037_10550</name>
    <name evidence="13" type="ORF">J4M89_11270</name>
    <name evidence="12" type="ORF">JIN94_11255</name>
    <name evidence="16" type="ORF">LXE91_14380</name>
    <name evidence="14" type="ORF">QZM56_06325</name>
</gene>
<keyword evidence="3 8" id="KW-0597">Phosphoprotein</keyword>
<evidence type="ECO:0000256" key="1">
    <source>
        <dbReference type="ARBA" id="ARBA00004496"/>
    </source>
</evidence>
<reference evidence="12" key="2">
    <citation type="submission" date="2021-01" db="EMBL/GenBank/DDBJ databases">
        <title>Outbreak of Burkholderia contaminns endophthalmitis traced to a clinical ventilation system.</title>
        <authorList>
            <person name="Lipuma J."/>
            <person name="Spilker T."/>
            <person name="Kratholm J."/>
        </authorList>
    </citation>
    <scope>NUCLEOTIDE SEQUENCE</scope>
    <source>
        <strain evidence="12">HI4954</strain>
    </source>
</reference>
<dbReference type="Pfam" id="PF00486">
    <property type="entry name" value="Trans_reg_C"/>
    <property type="match status" value="1"/>
</dbReference>
<keyword evidence="6 9" id="KW-0238">DNA-binding</keyword>
<dbReference type="SUPFAM" id="SSF52172">
    <property type="entry name" value="CheY-like"/>
    <property type="match status" value="1"/>
</dbReference>
<evidence type="ECO:0000313" key="19">
    <source>
        <dbReference type="Proteomes" id="UP001220209"/>
    </source>
</evidence>
<name>A0A0G3YU76_9BURK</name>
<dbReference type="CDD" id="cd00383">
    <property type="entry name" value="trans_reg_C"/>
    <property type="match status" value="1"/>
</dbReference>
<dbReference type="AlphaFoldDB" id="A0A0G3YU76"/>
<dbReference type="Proteomes" id="UP000269271">
    <property type="component" value="Unassembled WGS sequence"/>
</dbReference>
<evidence type="ECO:0000313" key="16">
    <source>
        <dbReference type="EMBL" id="WFN16869.1"/>
    </source>
</evidence>
<dbReference type="FunFam" id="3.40.50.2300:FF:000002">
    <property type="entry name" value="DNA-binding response regulator PhoP"/>
    <property type="match status" value="1"/>
</dbReference>
<feature type="modified residue" description="4-aspartylphosphate" evidence="8">
    <location>
        <position position="51"/>
    </location>
</feature>
<reference evidence="15 17" key="1">
    <citation type="submission" date="2018-08" db="EMBL/GenBank/DDBJ databases">
        <title>Comparative analysis of Burkholderia isolates from Puerto Rico.</title>
        <authorList>
            <person name="Hall C."/>
            <person name="Sahl J."/>
            <person name="Wagner D."/>
        </authorList>
    </citation>
    <scope>NUCLEOTIDE SEQUENCE [LARGE SCALE GENOMIC DNA]</scope>
    <source>
        <strain evidence="15 17">Bp9001</strain>
    </source>
</reference>
<organism evidence="15 17">
    <name type="scientific">Burkholderia contaminans</name>
    <dbReference type="NCBI Taxonomy" id="488447"/>
    <lineage>
        <taxon>Bacteria</taxon>
        <taxon>Pseudomonadati</taxon>
        <taxon>Pseudomonadota</taxon>
        <taxon>Betaproteobacteria</taxon>
        <taxon>Burkholderiales</taxon>
        <taxon>Burkholderiaceae</taxon>
        <taxon>Burkholderia</taxon>
        <taxon>Burkholderia cepacia complex</taxon>
    </lineage>
</organism>
<reference evidence="14" key="5">
    <citation type="submission" date="2023-07" db="EMBL/GenBank/DDBJ databases">
        <title>A collection of bacterial strains from the Burkholderia cepacia Research Laboratory and Repository.</title>
        <authorList>
            <person name="Lipuma J."/>
            <person name="Spilker T."/>
            <person name="Caverly L."/>
        </authorList>
    </citation>
    <scope>NUCLEOTIDE SEQUENCE</scope>
    <source>
        <strain evidence="14">AU44979</strain>
    </source>
</reference>
<dbReference type="SMART" id="SM00448">
    <property type="entry name" value="REC"/>
    <property type="match status" value="1"/>
</dbReference>
<dbReference type="InterPro" id="IPR036388">
    <property type="entry name" value="WH-like_DNA-bd_sf"/>
</dbReference>
<dbReference type="CDD" id="cd17624">
    <property type="entry name" value="REC_OmpR_PmrA-like"/>
    <property type="match status" value="1"/>
</dbReference>
<dbReference type="PANTHER" id="PTHR48111:SF35">
    <property type="entry name" value="TRANSCRIPTIONAL REGULATORY PROTEIN QSEB"/>
    <property type="match status" value="1"/>
</dbReference>
<dbReference type="Gene3D" id="1.10.10.10">
    <property type="entry name" value="Winged helix-like DNA-binding domain superfamily/Winged helix DNA-binding domain"/>
    <property type="match status" value="1"/>
</dbReference>
<dbReference type="Proteomes" id="UP001172109">
    <property type="component" value="Unassembled WGS sequence"/>
</dbReference>
<dbReference type="GO" id="GO:0032993">
    <property type="term" value="C:protein-DNA complex"/>
    <property type="evidence" value="ECO:0007669"/>
    <property type="project" value="TreeGrafter"/>
</dbReference>
<reference evidence="13 18" key="3">
    <citation type="submission" date="2021-03" db="EMBL/GenBank/DDBJ databases">
        <title>Clinical course, treatment and visual outcome of an outbreak of Burkholderia contaminans endophthalmitis following cataract surgery.</title>
        <authorList>
            <person name="Lind C."/>
            <person name="Olsen K."/>
            <person name="Angelsen N.K."/>
            <person name="Krefting E.A."/>
            <person name="Fossen K."/>
            <person name="Gravningen K."/>
            <person name="Depoorter E."/>
            <person name="Vandamme P."/>
            <person name="Bertelsen G."/>
        </authorList>
    </citation>
    <scope>NUCLEOTIDE SEQUENCE [LARGE SCALE GENOMIC DNA]</scope>
    <source>
        <strain evidence="13 18">51242556</strain>
    </source>
</reference>
<keyword evidence="5" id="KW-0805">Transcription regulation</keyword>
<dbReference type="PROSITE" id="PS50110">
    <property type="entry name" value="RESPONSE_REGULATORY"/>
    <property type="match status" value="1"/>
</dbReference>